<name>A0ABU5QTA9_9BACT</name>
<proteinExistence type="predicted"/>
<keyword evidence="2" id="KW-1185">Reference proteome</keyword>
<organism evidence="1 2">
    <name type="scientific">Arcicella aquatica</name>
    <dbReference type="NCBI Taxonomy" id="217141"/>
    <lineage>
        <taxon>Bacteria</taxon>
        <taxon>Pseudomonadati</taxon>
        <taxon>Bacteroidota</taxon>
        <taxon>Cytophagia</taxon>
        <taxon>Cytophagales</taxon>
        <taxon>Flectobacillaceae</taxon>
        <taxon>Arcicella</taxon>
    </lineage>
</organism>
<gene>
    <name evidence="1" type="ORF">VB264_21210</name>
</gene>
<dbReference type="Pfam" id="PF09700">
    <property type="entry name" value="Cas_Cmr3"/>
    <property type="match status" value="1"/>
</dbReference>
<dbReference type="Proteomes" id="UP001304671">
    <property type="component" value="Unassembled WGS sequence"/>
</dbReference>
<dbReference type="EMBL" id="JAYFUL010000051">
    <property type="protein sequence ID" value="MEA5260332.1"/>
    <property type="molecule type" value="Genomic_DNA"/>
</dbReference>
<sequence length="371" mass="42286">MATKPYLITFRPIDVFFLGNEKTLNDDNLSYFVHSNKYPQQTTLLGALRYKLLEANGLLSHGNKPVDIKAHQWIGNNSFQINSKTNTYGYIEQLSPVFLKEEQNYWHASPKDYSYSFKVLPARVKLADGNENLLGIFEGFDAKAGVSDCLTNIKSKESPKAIDDFFVSDIRNGIQKNDLVETKALFKQSYYRFKSSKMAFAIVAFLDEIAGKCLIDYINKSPFVRMGAEQKSFEMAIAECGNPLEYFQLEHHNSSEFTKIVLLSDTYIEPSIYKYCVGALNETVDFRNIETNSNTQFWNWDTKGKGQNAFPKKLTTKLNLLEKGSVFYLKNGADEAFELALKSNSHFRKIGNNAYLKFLPNLSNPTISIFH</sequence>
<evidence type="ECO:0000313" key="1">
    <source>
        <dbReference type="EMBL" id="MEA5260332.1"/>
    </source>
</evidence>
<reference evidence="1 2" key="1">
    <citation type="submission" date="2023-12" db="EMBL/GenBank/DDBJ databases">
        <title>Novel species of the genus Arcicella isolated from rivers.</title>
        <authorList>
            <person name="Lu H."/>
        </authorList>
    </citation>
    <scope>NUCLEOTIDE SEQUENCE [LARGE SCALE GENOMIC DNA]</scope>
    <source>
        <strain evidence="1 2">LMG 21963</strain>
    </source>
</reference>
<comment type="caution">
    <text evidence="1">The sequence shown here is derived from an EMBL/GenBank/DDBJ whole genome shotgun (WGS) entry which is preliminary data.</text>
</comment>
<protein>
    <submittedName>
        <fullName evidence="1">Type III-B CRISPR module-associated Cmr3 family protein</fullName>
    </submittedName>
</protein>
<accession>A0ABU5QTA9</accession>
<evidence type="ECO:0000313" key="2">
    <source>
        <dbReference type="Proteomes" id="UP001304671"/>
    </source>
</evidence>
<dbReference type="RefSeq" id="WP_323252750.1">
    <property type="nucleotide sequence ID" value="NZ_JAYFUL010000051.1"/>
</dbReference>
<dbReference type="InterPro" id="IPR019117">
    <property type="entry name" value="CRISPR-assoc_protein_Cmr3"/>
</dbReference>